<comment type="cofactor">
    <cofactor evidence="1">
        <name>Zn(2+)</name>
        <dbReference type="ChEBI" id="CHEBI:29105"/>
    </cofactor>
</comment>
<evidence type="ECO:0000256" key="12">
    <source>
        <dbReference type="ARBA" id="ARBA00039144"/>
    </source>
</evidence>
<dbReference type="PROSITE" id="PS00133">
    <property type="entry name" value="CARBOXYPEPT_ZN_2"/>
    <property type="match status" value="1"/>
</dbReference>
<dbReference type="EMBL" id="JAHRIO010030585">
    <property type="protein sequence ID" value="MEQ2168036.1"/>
    <property type="molecule type" value="Genomic_DNA"/>
</dbReference>
<dbReference type="SMART" id="SM00631">
    <property type="entry name" value="Zn_pept"/>
    <property type="match status" value="1"/>
</dbReference>
<feature type="domain" description="Peptidase M14" evidence="15">
    <location>
        <begin position="116"/>
        <end position="317"/>
    </location>
</feature>
<evidence type="ECO:0000259" key="15">
    <source>
        <dbReference type="PROSITE" id="PS52035"/>
    </source>
</evidence>
<evidence type="ECO:0000256" key="5">
    <source>
        <dbReference type="ARBA" id="ARBA00022723"/>
    </source>
</evidence>
<evidence type="ECO:0000256" key="4">
    <source>
        <dbReference type="ARBA" id="ARBA00022670"/>
    </source>
</evidence>
<dbReference type="SUPFAM" id="SSF54897">
    <property type="entry name" value="Protease propeptides/inhibitors"/>
    <property type="match status" value="1"/>
</dbReference>
<dbReference type="PANTHER" id="PTHR11705:SF94">
    <property type="entry name" value="CARBOXYPEPTIDASE A1"/>
    <property type="match status" value="1"/>
</dbReference>
<evidence type="ECO:0000256" key="2">
    <source>
        <dbReference type="ARBA" id="ARBA00005988"/>
    </source>
</evidence>
<keyword evidence="9" id="KW-0482">Metalloprotease</keyword>
<evidence type="ECO:0000256" key="9">
    <source>
        <dbReference type="ARBA" id="ARBA00023049"/>
    </source>
</evidence>
<accession>A0ABV0N9F4</accession>
<keyword evidence="3" id="KW-0121">Carboxypeptidase</keyword>
<keyword evidence="8" id="KW-0862">Zinc</keyword>
<dbReference type="Gene3D" id="3.40.630.10">
    <property type="entry name" value="Zn peptidases"/>
    <property type="match status" value="1"/>
</dbReference>
<dbReference type="SUPFAM" id="SSF53187">
    <property type="entry name" value="Zn-dependent exopeptidases"/>
    <property type="match status" value="1"/>
</dbReference>
<evidence type="ECO:0000256" key="8">
    <source>
        <dbReference type="ARBA" id="ARBA00022833"/>
    </source>
</evidence>
<evidence type="ECO:0000256" key="1">
    <source>
        <dbReference type="ARBA" id="ARBA00001947"/>
    </source>
</evidence>
<keyword evidence="4" id="KW-0645">Protease</keyword>
<dbReference type="EC" id="3.4.17.1" evidence="12"/>
<name>A0ABV0N9F4_9TELE</name>
<keyword evidence="10" id="KW-1015">Disulfide bond</keyword>
<dbReference type="Gene3D" id="3.30.70.340">
    <property type="entry name" value="Metallocarboxypeptidase-like"/>
    <property type="match status" value="1"/>
</dbReference>
<reference evidence="16 17" key="1">
    <citation type="submission" date="2021-06" db="EMBL/GenBank/DDBJ databases">
        <authorList>
            <person name="Palmer J.M."/>
        </authorList>
    </citation>
    <scope>NUCLEOTIDE SEQUENCE [LARGE SCALE GENOMIC DNA]</scope>
    <source>
        <strain evidence="16 17">GA_2019</strain>
        <tissue evidence="16">Muscle</tissue>
    </source>
</reference>
<feature type="active site" description="Proton donor/acceptor" evidence="14">
    <location>
        <position position="283"/>
    </location>
</feature>
<dbReference type="InterPro" id="IPR036990">
    <property type="entry name" value="M14A-like_propep"/>
</dbReference>
<dbReference type="PROSITE" id="PS52035">
    <property type="entry name" value="PEPTIDASE_M14"/>
    <property type="match status" value="1"/>
</dbReference>
<dbReference type="Pfam" id="PF02244">
    <property type="entry name" value="Propep_M14"/>
    <property type="match status" value="1"/>
</dbReference>
<gene>
    <name evidence="16" type="ORF">GOODEAATRI_010317</name>
</gene>
<keyword evidence="17" id="KW-1185">Reference proteome</keyword>
<evidence type="ECO:0000256" key="7">
    <source>
        <dbReference type="ARBA" id="ARBA00022801"/>
    </source>
</evidence>
<evidence type="ECO:0000256" key="11">
    <source>
        <dbReference type="ARBA" id="ARBA00036253"/>
    </source>
</evidence>
<keyword evidence="7" id="KW-0378">Hydrolase</keyword>
<proteinExistence type="inferred from homology"/>
<evidence type="ECO:0000256" key="14">
    <source>
        <dbReference type="PROSITE-ProRule" id="PRU01379"/>
    </source>
</evidence>
<sequence length="322" mass="37081">MRNICVFFQLDFWKWVTPIDVRVPSHSLQAVKNYLERHSIKYFTVIKDLQVCYTTLNSTVMNSLNCTGRVVLTVVFFVELRVLHYALFEASFHKATLQALLDEEQKQMRSAGRAGNTDSFDYTNYHTLSEDRMWRKNRKPNPSSKCVGVDLNRNWNARFGGPGSSKNPCSNIYCGPRAHSEPEVASIVNFVRSHGNIKAFISIHSYSQMLLYPYGYTMTPAKDQAELKNDLMWESVRYILPELVKIRKGLFKVAIFVFFADQSSGGSIDWTYNQGIKYSYTFELRDTGHFGFILPANQIVPTANETWLALKVIMDHTFNNPY</sequence>
<dbReference type="Proteomes" id="UP001476798">
    <property type="component" value="Unassembled WGS sequence"/>
</dbReference>
<evidence type="ECO:0000313" key="16">
    <source>
        <dbReference type="EMBL" id="MEQ2168036.1"/>
    </source>
</evidence>
<dbReference type="Pfam" id="PF00246">
    <property type="entry name" value="Peptidase_M14"/>
    <property type="match status" value="1"/>
</dbReference>
<evidence type="ECO:0000256" key="10">
    <source>
        <dbReference type="ARBA" id="ARBA00023157"/>
    </source>
</evidence>
<dbReference type="InterPro" id="IPR003146">
    <property type="entry name" value="M14A_act_pep"/>
</dbReference>
<keyword evidence="5" id="KW-0479">Metal-binding</keyword>
<comment type="caution">
    <text evidence="16">The sequence shown here is derived from an EMBL/GenBank/DDBJ whole genome shotgun (WGS) entry which is preliminary data.</text>
</comment>
<protein>
    <recommendedName>
        <fullName evidence="13">Carboxypeptidase A1</fullName>
        <ecNumber evidence="12">3.4.17.1</ecNumber>
    </recommendedName>
</protein>
<evidence type="ECO:0000256" key="13">
    <source>
        <dbReference type="ARBA" id="ARBA00040642"/>
    </source>
</evidence>
<dbReference type="InterPro" id="IPR000834">
    <property type="entry name" value="Peptidase_M14"/>
</dbReference>
<comment type="similarity">
    <text evidence="2 14">Belongs to the peptidase M14 family.</text>
</comment>
<organism evidence="16 17">
    <name type="scientific">Goodea atripinnis</name>
    <dbReference type="NCBI Taxonomy" id="208336"/>
    <lineage>
        <taxon>Eukaryota</taxon>
        <taxon>Metazoa</taxon>
        <taxon>Chordata</taxon>
        <taxon>Craniata</taxon>
        <taxon>Vertebrata</taxon>
        <taxon>Euteleostomi</taxon>
        <taxon>Actinopterygii</taxon>
        <taxon>Neopterygii</taxon>
        <taxon>Teleostei</taxon>
        <taxon>Neoteleostei</taxon>
        <taxon>Acanthomorphata</taxon>
        <taxon>Ovalentaria</taxon>
        <taxon>Atherinomorphae</taxon>
        <taxon>Cyprinodontiformes</taxon>
        <taxon>Goodeidae</taxon>
        <taxon>Goodea</taxon>
    </lineage>
</organism>
<comment type="catalytic activity">
    <reaction evidence="11">
        <text>Release of a C-terminal amino acid, but little or no action with -Asp, -Glu, -Arg, -Lys or -Pro.</text>
        <dbReference type="EC" id="3.4.17.1"/>
    </reaction>
</comment>
<evidence type="ECO:0000256" key="3">
    <source>
        <dbReference type="ARBA" id="ARBA00022645"/>
    </source>
</evidence>
<dbReference type="InterPro" id="IPR057247">
    <property type="entry name" value="CARBOXYPEPT_ZN_2"/>
</dbReference>
<evidence type="ECO:0000313" key="17">
    <source>
        <dbReference type="Proteomes" id="UP001476798"/>
    </source>
</evidence>
<evidence type="ECO:0000256" key="6">
    <source>
        <dbReference type="ARBA" id="ARBA00022729"/>
    </source>
</evidence>
<dbReference type="PANTHER" id="PTHR11705">
    <property type="entry name" value="PROTEASE FAMILY M14 CARBOXYPEPTIDASE A,B"/>
    <property type="match status" value="1"/>
</dbReference>
<keyword evidence="6" id="KW-0732">Signal</keyword>